<gene>
    <name evidence="2" type="ORF">S01H4_43203</name>
</gene>
<dbReference type="EMBL" id="BART01023810">
    <property type="protein sequence ID" value="GAG97017.1"/>
    <property type="molecule type" value="Genomic_DNA"/>
</dbReference>
<dbReference type="SUPFAM" id="SSF47794">
    <property type="entry name" value="Rad51 N-terminal domain-like"/>
    <property type="match status" value="1"/>
</dbReference>
<comment type="caution">
    <text evidence="2">The sequence shown here is derived from an EMBL/GenBank/DDBJ whole genome shotgun (WGS) entry which is preliminary data.</text>
</comment>
<proteinExistence type="predicted"/>
<feature type="region of interest" description="Disordered" evidence="1">
    <location>
        <begin position="138"/>
        <end position="158"/>
    </location>
</feature>
<feature type="non-terminal residue" evidence="2">
    <location>
        <position position="212"/>
    </location>
</feature>
<dbReference type="AlphaFoldDB" id="X1CVQ1"/>
<accession>X1CVQ1</accession>
<protein>
    <recommendedName>
        <fullName evidence="3">DUF4332 domain-containing protein</fullName>
    </recommendedName>
</protein>
<dbReference type="GO" id="GO:0000166">
    <property type="term" value="F:nucleotide binding"/>
    <property type="evidence" value="ECO:0007669"/>
    <property type="project" value="InterPro"/>
</dbReference>
<evidence type="ECO:0008006" key="3">
    <source>
        <dbReference type="Google" id="ProtNLM"/>
    </source>
</evidence>
<evidence type="ECO:0000256" key="1">
    <source>
        <dbReference type="SAM" id="MobiDB-lite"/>
    </source>
</evidence>
<dbReference type="InterPro" id="IPR010995">
    <property type="entry name" value="DNA_repair_Rad51/TF_NusA_a-hlx"/>
</dbReference>
<evidence type="ECO:0000313" key="2">
    <source>
        <dbReference type="EMBL" id="GAG97017.1"/>
    </source>
</evidence>
<organism evidence="2">
    <name type="scientific">marine sediment metagenome</name>
    <dbReference type="NCBI Taxonomy" id="412755"/>
    <lineage>
        <taxon>unclassified sequences</taxon>
        <taxon>metagenomes</taxon>
        <taxon>ecological metagenomes</taxon>
    </lineage>
</organism>
<dbReference type="Gene3D" id="1.10.150.20">
    <property type="entry name" value="5' to 3' exonuclease, C-terminal subdomain"/>
    <property type="match status" value="1"/>
</dbReference>
<sequence length="212" mass="22808">MTSGTKIVTESDLSPSLSDVIGVLEDTTLGKGGEGMVQDSHALSLEKLWGIGSITAQILIEQGIHTIEDIKTINIEELAESTGRPINDLAVAQYIANNLPADFIQNATTGQFPIAKKVWGVGRDLGLLLHAMGVKDLTDIPRPKPRPPRKPNGLCPPPPPDSYVIQIVPPPCYLPNRIKSIFNLLPSQAQLSLVPGLTPRHGYSLSRTGVRT</sequence>
<name>X1CVQ1_9ZZZZ</name>
<reference evidence="2" key="1">
    <citation type="journal article" date="2014" name="Front. Microbiol.">
        <title>High frequency of phylogenetically diverse reductive dehalogenase-homologous genes in deep subseafloor sedimentary metagenomes.</title>
        <authorList>
            <person name="Kawai M."/>
            <person name="Futagami T."/>
            <person name="Toyoda A."/>
            <person name="Takaki Y."/>
            <person name="Nishi S."/>
            <person name="Hori S."/>
            <person name="Arai W."/>
            <person name="Tsubouchi T."/>
            <person name="Morono Y."/>
            <person name="Uchiyama I."/>
            <person name="Ito T."/>
            <person name="Fujiyama A."/>
            <person name="Inagaki F."/>
            <person name="Takami H."/>
        </authorList>
    </citation>
    <scope>NUCLEOTIDE SEQUENCE</scope>
    <source>
        <strain evidence="2">Expedition CK06-06</strain>
    </source>
</reference>